<feature type="transmembrane region" description="Helical" evidence="1">
    <location>
        <begin position="6"/>
        <end position="35"/>
    </location>
</feature>
<reference evidence="2" key="1">
    <citation type="journal article" date="2020" name="Nature">
        <title>Giant virus diversity and host interactions through global metagenomics.</title>
        <authorList>
            <person name="Schulz F."/>
            <person name="Roux S."/>
            <person name="Paez-Espino D."/>
            <person name="Jungbluth S."/>
            <person name="Walsh D.A."/>
            <person name="Denef V.J."/>
            <person name="McMahon K.D."/>
            <person name="Konstantinidis K.T."/>
            <person name="Eloe-Fadrosh E.A."/>
            <person name="Kyrpides N.C."/>
            <person name="Woyke T."/>
        </authorList>
    </citation>
    <scope>NUCLEOTIDE SEQUENCE</scope>
    <source>
        <strain evidence="2">GVMAG-S-ERX555965-48</strain>
    </source>
</reference>
<sequence length="104" mass="11636">MTWYNLIIIYIIIMKGFIFGFIDNLIVAISAIFGIHIDTYLSGQGSMGALYGALIGHTISDMIAGYTDFGYNIALNMGLGCICVIFIVFLYQNLNYKIFENKIN</sequence>
<proteinExistence type="predicted"/>
<name>A0A6C0AXB8_9ZZZZ</name>
<feature type="transmembrane region" description="Helical" evidence="1">
    <location>
        <begin position="73"/>
        <end position="91"/>
    </location>
</feature>
<accession>A0A6C0AXB8</accession>
<dbReference type="EMBL" id="MN738773">
    <property type="protein sequence ID" value="QHS84176.1"/>
    <property type="molecule type" value="Genomic_DNA"/>
</dbReference>
<keyword evidence="1" id="KW-0812">Transmembrane</keyword>
<keyword evidence="1" id="KW-1133">Transmembrane helix</keyword>
<keyword evidence="1" id="KW-0472">Membrane</keyword>
<protein>
    <recommendedName>
        <fullName evidence="3">Major facilitator superfamily (MFS) profile domain-containing protein</fullName>
    </recommendedName>
</protein>
<organism evidence="2">
    <name type="scientific">viral metagenome</name>
    <dbReference type="NCBI Taxonomy" id="1070528"/>
    <lineage>
        <taxon>unclassified sequences</taxon>
        <taxon>metagenomes</taxon>
        <taxon>organismal metagenomes</taxon>
    </lineage>
</organism>
<evidence type="ECO:0000313" key="2">
    <source>
        <dbReference type="EMBL" id="QHS84176.1"/>
    </source>
</evidence>
<dbReference type="AlphaFoldDB" id="A0A6C0AXB8"/>
<evidence type="ECO:0000256" key="1">
    <source>
        <dbReference type="SAM" id="Phobius"/>
    </source>
</evidence>
<evidence type="ECO:0008006" key="3">
    <source>
        <dbReference type="Google" id="ProtNLM"/>
    </source>
</evidence>